<evidence type="ECO:0008006" key="3">
    <source>
        <dbReference type="Google" id="ProtNLM"/>
    </source>
</evidence>
<organism evidence="1 2">
    <name type="scientific">Staphylothermus marinus (strain ATCC 43588 / DSM 3639 / JCM 9404 / F1)</name>
    <dbReference type="NCBI Taxonomy" id="399550"/>
    <lineage>
        <taxon>Archaea</taxon>
        <taxon>Thermoproteota</taxon>
        <taxon>Thermoprotei</taxon>
        <taxon>Desulfurococcales</taxon>
        <taxon>Desulfurococcaceae</taxon>
        <taxon>Staphylothermus</taxon>
    </lineage>
</organism>
<dbReference type="Proteomes" id="UP000000254">
    <property type="component" value="Chromosome"/>
</dbReference>
<protein>
    <recommendedName>
        <fullName evidence="3">GNAT family N-acetyltransferase</fullName>
    </recommendedName>
</protein>
<dbReference type="eggNOG" id="arCOG04215">
    <property type="taxonomic scope" value="Archaea"/>
</dbReference>
<dbReference type="AlphaFoldDB" id="A3DMP0"/>
<dbReference type="OrthoDB" id="31228at2157"/>
<dbReference type="KEGG" id="smr:Smar_0799"/>
<reference evidence="2" key="1">
    <citation type="journal article" date="2009" name="BMC Genomics">
        <title>The complete genome sequence of Staphylothermus marinus reveals differences in sulfur metabolism among heterotrophic Crenarchaeota.</title>
        <authorList>
            <person name="Anderson I.J."/>
            <person name="Dharmarajan L."/>
            <person name="Rodriguez J."/>
            <person name="Hooper S."/>
            <person name="Porat I."/>
            <person name="Ulrich L.E."/>
            <person name="Elkins J.G."/>
            <person name="Mavromatis K."/>
            <person name="Sun H."/>
            <person name="Land M."/>
            <person name="Lapidus A."/>
            <person name="Lucas S."/>
            <person name="Barry K."/>
            <person name="Huber H."/>
            <person name="Zhulin I.B."/>
            <person name="Whitman W.B."/>
            <person name="Mukhopadhyay B."/>
            <person name="Woese C."/>
            <person name="Bristow J."/>
            <person name="Kyrpides N."/>
        </authorList>
    </citation>
    <scope>NUCLEOTIDE SEQUENCE [LARGE SCALE GENOMIC DNA]</scope>
    <source>
        <strain evidence="2">ATCC 43588 / DSM 3639 / JCM 9404 / F1</strain>
    </source>
</reference>
<dbReference type="EMBL" id="CP000575">
    <property type="protein sequence ID" value="ABN69900.1"/>
    <property type="molecule type" value="Genomic_DNA"/>
</dbReference>
<dbReference type="PANTHER" id="PTHR41700:SF1">
    <property type="entry name" value="N-ACETYLTRANSFERASE DOMAIN-CONTAINING PROTEIN"/>
    <property type="match status" value="1"/>
</dbReference>
<dbReference type="InterPro" id="IPR038764">
    <property type="entry name" value="GNAT_N_AcTrfase_prd"/>
</dbReference>
<dbReference type="GeneID" id="4907942"/>
<evidence type="ECO:0000313" key="1">
    <source>
        <dbReference type="EMBL" id="ABN69900.1"/>
    </source>
</evidence>
<evidence type="ECO:0000313" key="2">
    <source>
        <dbReference type="Proteomes" id="UP000000254"/>
    </source>
</evidence>
<gene>
    <name evidence="1" type="ordered locus">Smar_0799</name>
</gene>
<keyword evidence="2" id="KW-1185">Reference proteome</keyword>
<dbReference type="STRING" id="399550.Smar_0799"/>
<accession>A3DMP0</accession>
<proteinExistence type="predicted"/>
<sequence>MACRVFEEINIDGKQLVIREPCSIRDYRELMDVQIKIWGMPGYIEAVTYHMLISGHRNGGILIGVFDKKTGEAVGLTFGIPGFRNGQLYVYSHLFGFIPELRNKGLGTILKKYQRILALEKGYVLFRWTYDPLQSANAYFNIVKHGVIVRKFTPNYYGYLEDSINRGMPSDRFEAEWWIKSRRTMMVLEDKVPKASLQDILNLGGEYATKTSIKNNIVLLENIDLDSRSDIVIVEIPYNIAKLRRISRDILMNWRLKLRELFNHYINVKGYIVIWMLVEKINGLNRSFYVLWRRSLDRVLAGDFPWSS</sequence>
<dbReference type="HOGENOM" id="CLU_061573_1_0_2"/>
<reference evidence="1 2" key="2">
    <citation type="journal article" date="2009" name="Stand. Genomic Sci.">
        <title>Complete genome sequence of Staphylothermus marinus Stetter and Fiala 1986 type strain F1.</title>
        <authorList>
            <person name="Anderson I.J."/>
            <person name="Sun H."/>
            <person name="Lapidus A."/>
            <person name="Copeland A."/>
            <person name="Glavina Del Rio T."/>
            <person name="Tice H."/>
            <person name="Dalin E."/>
            <person name="Lucas S."/>
            <person name="Barry K."/>
            <person name="Land M."/>
            <person name="Richardson P."/>
            <person name="Huber H."/>
            <person name="Kyrpides N.C."/>
        </authorList>
    </citation>
    <scope>NUCLEOTIDE SEQUENCE [LARGE SCALE GENOMIC DNA]</scope>
    <source>
        <strain evidence="2">ATCC 43588 / DSM 3639 / JCM 9404 / F1</strain>
    </source>
</reference>
<name>A3DMP0_STAMF</name>
<dbReference type="InterPro" id="IPR016181">
    <property type="entry name" value="Acyl_CoA_acyltransferase"/>
</dbReference>
<dbReference type="PANTHER" id="PTHR41700">
    <property type="entry name" value="GCN5-RELATED N-ACETYLTRANSFERASE"/>
    <property type="match status" value="1"/>
</dbReference>
<dbReference type="RefSeq" id="WP_011839091.1">
    <property type="nucleotide sequence ID" value="NC_009033.1"/>
</dbReference>
<dbReference type="SUPFAM" id="SSF55729">
    <property type="entry name" value="Acyl-CoA N-acyltransferases (Nat)"/>
    <property type="match status" value="1"/>
</dbReference>